<proteinExistence type="predicted"/>
<dbReference type="InterPro" id="IPR036259">
    <property type="entry name" value="MFS_trans_sf"/>
</dbReference>
<feature type="transmembrane region" description="Helical" evidence="6">
    <location>
        <begin position="286"/>
        <end position="311"/>
    </location>
</feature>
<reference evidence="7" key="1">
    <citation type="submission" date="2020-11" db="EMBL/GenBank/DDBJ databases">
        <title>Nocardioides sp. nov., isolated from Soil of Cynanchum wilfordii Hemsley rhizosphere.</title>
        <authorList>
            <person name="Lee J.-S."/>
            <person name="Suh M.K."/>
            <person name="Kim J.-S."/>
        </authorList>
    </citation>
    <scope>NUCLEOTIDE SEQUENCE</scope>
    <source>
        <strain evidence="7">KCTC 19275</strain>
    </source>
</reference>
<sequence>MRTYRELFSIGEFRVLFTTTSLNVAAGSVASLALGTLTYTETGSPLLAAFVMFGGPLVRLATSWFLLSLSDLWRPRTALVLAAGIGVVADLAQAVPEMPMAVRLVVLVIPWILLSAMGGSMIALVSDVVPEGTFIFARATINIAVGVMQIVGYGLGGLLLLAFTTSQLFLGAAACSFLALLLVRFGLGDHPPRASGKAVERSRAVNRLLLGSPVLRPVYLALWVPNGLVVGCEALIVPYAGERAGFLFAATAIGMLAGDVLMGRVIAPDRRDRLVEPARFLLAIPWLFFLLQPGLVVACLLAALASVGYCASLPLQERLVGRTAPDIRGHVLGLHGLGMMSMQGVGALLAGGVATLLGSDSEAAGMAIGVMSAGSVLVTLSLVRGLQRSRDGRSPDVMALPVPADH</sequence>
<evidence type="ECO:0000313" key="8">
    <source>
        <dbReference type="Proteomes" id="UP000640489"/>
    </source>
</evidence>
<dbReference type="RefSeq" id="WP_194708839.1">
    <property type="nucleotide sequence ID" value="NZ_JADKPN010000017.1"/>
</dbReference>
<dbReference type="SUPFAM" id="SSF103473">
    <property type="entry name" value="MFS general substrate transporter"/>
    <property type="match status" value="1"/>
</dbReference>
<evidence type="ECO:0000313" key="7">
    <source>
        <dbReference type="EMBL" id="MBF4765658.1"/>
    </source>
</evidence>
<keyword evidence="4 6" id="KW-1133">Transmembrane helix</keyword>
<organism evidence="7 8">
    <name type="scientific">Nocardioides islandensis</name>
    <dbReference type="NCBI Taxonomy" id="433663"/>
    <lineage>
        <taxon>Bacteria</taxon>
        <taxon>Bacillati</taxon>
        <taxon>Actinomycetota</taxon>
        <taxon>Actinomycetes</taxon>
        <taxon>Propionibacteriales</taxon>
        <taxon>Nocardioidaceae</taxon>
        <taxon>Nocardioides</taxon>
    </lineage>
</organism>
<dbReference type="Proteomes" id="UP000640489">
    <property type="component" value="Unassembled WGS sequence"/>
</dbReference>
<dbReference type="PANTHER" id="PTHR23513">
    <property type="entry name" value="INTEGRAL MEMBRANE EFFLUX PROTEIN-RELATED"/>
    <property type="match status" value="1"/>
</dbReference>
<evidence type="ECO:0000256" key="5">
    <source>
        <dbReference type="ARBA" id="ARBA00023136"/>
    </source>
</evidence>
<keyword evidence="2" id="KW-1003">Cell membrane</keyword>
<dbReference type="EMBL" id="JADKPN010000017">
    <property type="protein sequence ID" value="MBF4765658.1"/>
    <property type="molecule type" value="Genomic_DNA"/>
</dbReference>
<protein>
    <recommendedName>
        <fullName evidence="9">MFS transporter</fullName>
    </recommendedName>
</protein>
<dbReference type="Gene3D" id="1.20.1250.20">
    <property type="entry name" value="MFS general substrate transporter like domains"/>
    <property type="match status" value="1"/>
</dbReference>
<feature type="transmembrane region" description="Helical" evidence="6">
    <location>
        <begin position="104"/>
        <end position="123"/>
    </location>
</feature>
<evidence type="ECO:0000256" key="2">
    <source>
        <dbReference type="ARBA" id="ARBA00022475"/>
    </source>
</evidence>
<keyword evidence="3 6" id="KW-0812">Transmembrane</keyword>
<name>A0A930YG85_9ACTN</name>
<feature type="transmembrane region" description="Helical" evidence="6">
    <location>
        <begin position="332"/>
        <end position="357"/>
    </location>
</feature>
<dbReference type="GO" id="GO:0005886">
    <property type="term" value="C:plasma membrane"/>
    <property type="evidence" value="ECO:0007669"/>
    <property type="project" value="UniProtKB-SubCell"/>
</dbReference>
<feature type="transmembrane region" description="Helical" evidence="6">
    <location>
        <begin position="135"/>
        <end position="161"/>
    </location>
</feature>
<feature type="transmembrane region" description="Helical" evidence="6">
    <location>
        <begin position="363"/>
        <end position="383"/>
    </location>
</feature>
<feature type="transmembrane region" description="Helical" evidence="6">
    <location>
        <begin position="46"/>
        <end position="67"/>
    </location>
</feature>
<evidence type="ECO:0000256" key="4">
    <source>
        <dbReference type="ARBA" id="ARBA00022989"/>
    </source>
</evidence>
<keyword evidence="8" id="KW-1185">Reference proteome</keyword>
<dbReference type="AlphaFoldDB" id="A0A930YG85"/>
<evidence type="ECO:0000256" key="1">
    <source>
        <dbReference type="ARBA" id="ARBA00004651"/>
    </source>
</evidence>
<dbReference type="PANTHER" id="PTHR23513:SF11">
    <property type="entry name" value="STAPHYLOFERRIN A TRANSPORTER"/>
    <property type="match status" value="1"/>
</dbReference>
<keyword evidence="5 6" id="KW-0472">Membrane</keyword>
<comment type="caution">
    <text evidence="7">The sequence shown here is derived from an EMBL/GenBank/DDBJ whole genome shotgun (WGS) entry which is preliminary data.</text>
</comment>
<evidence type="ECO:0008006" key="9">
    <source>
        <dbReference type="Google" id="ProtNLM"/>
    </source>
</evidence>
<gene>
    <name evidence="7" type="ORF">ISU07_21215</name>
</gene>
<accession>A0A930YG85</accession>
<feature type="transmembrane region" description="Helical" evidence="6">
    <location>
        <begin position="20"/>
        <end position="39"/>
    </location>
</feature>
<evidence type="ECO:0000256" key="6">
    <source>
        <dbReference type="SAM" id="Phobius"/>
    </source>
</evidence>
<comment type="subcellular location">
    <subcellularLocation>
        <location evidence="1">Cell membrane</location>
        <topology evidence="1">Multi-pass membrane protein</topology>
    </subcellularLocation>
</comment>
<feature type="transmembrane region" description="Helical" evidence="6">
    <location>
        <begin position="244"/>
        <end position="266"/>
    </location>
</feature>
<feature type="transmembrane region" description="Helical" evidence="6">
    <location>
        <begin position="168"/>
        <end position="187"/>
    </location>
</feature>
<feature type="transmembrane region" description="Helical" evidence="6">
    <location>
        <begin position="218"/>
        <end position="237"/>
    </location>
</feature>
<evidence type="ECO:0000256" key="3">
    <source>
        <dbReference type="ARBA" id="ARBA00022692"/>
    </source>
</evidence>